<name>A0A9N9YGJ0_9HYPO</name>
<protein>
    <recommendedName>
        <fullName evidence="3">Sulfatase N-terminal domain-containing protein</fullName>
    </recommendedName>
</protein>
<dbReference type="EMBL" id="CABFNQ020000642">
    <property type="protein sequence ID" value="CAH0020333.1"/>
    <property type="molecule type" value="Genomic_DNA"/>
</dbReference>
<evidence type="ECO:0000256" key="2">
    <source>
        <dbReference type="ARBA" id="ARBA00022801"/>
    </source>
</evidence>
<dbReference type="InterPro" id="IPR017850">
    <property type="entry name" value="Alkaline_phosphatase_core_sf"/>
</dbReference>
<evidence type="ECO:0000313" key="5">
    <source>
        <dbReference type="Proteomes" id="UP000696573"/>
    </source>
</evidence>
<keyword evidence="5" id="KW-1185">Reference proteome</keyword>
<dbReference type="GO" id="GO:0004423">
    <property type="term" value="F:iduronate-2-sulfatase activity"/>
    <property type="evidence" value="ECO:0007669"/>
    <property type="project" value="TreeGrafter"/>
</dbReference>
<dbReference type="SUPFAM" id="SSF53649">
    <property type="entry name" value="Alkaline phosphatase-like"/>
    <property type="match status" value="1"/>
</dbReference>
<keyword evidence="2" id="KW-0378">Hydrolase</keyword>
<evidence type="ECO:0000259" key="3">
    <source>
        <dbReference type="Pfam" id="PF00884"/>
    </source>
</evidence>
<reference evidence="4" key="1">
    <citation type="submission" date="2021-10" db="EMBL/GenBank/DDBJ databases">
        <authorList>
            <person name="Piombo E."/>
        </authorList>
    </citation>
    <scope>NUCLEOTIDE SEQUENCE</scope>
</reference>
<proteinExistence type="predicted"/>
<keyword evidence="1" id="KW-0479">Metal-binding</keyword>
<evidence type="ECO:0000313" key="4">
    <source>
        <dbReference type="EMBL" id="CAH0020333.1"/>
    </source>
</evidence>
<sequence length="310" mass="35639">MYDRKSMKEAVSRHEHKTGYEPKYMKANRDRYRTERATDEIWKEIKVTYYGMITRLDDQFGRILNKVDKLGLWKGTVTMFFTDHGEYLGDHGMIEKWPSGLGETIVHEPLIIGDAGLPEGNTISAMTEMVDLVPTVFELSGIPETFMHNGKSWVPLLVGGETKHKDYAFSEGGFLLSEEPLLEQAPYPYDIKTALQHEDTTLVGKAISLRDEDYYYVYRLYEPAELYDRHKDLPEMHNLAELPEYADIVSKYERVVLRWLVGGSDFMPFQGDPRFPPIELKSPKEQMEERLAKLGDKLKESSKEIAVGAA</sequence>
<dbReference type="AlphaFoldDB" id="A0A9N9YGJ0"/>
<dbReference type="Gene3D" id="3.40.720.10">
    <property type="entry name" value="Alkaline Phosphatase, subunit A"/>
    <property type="match status" value="1"/>
</dbReference>
<dbReference type="PANTHER" id="PTHR45953">
    <property type="entry name" value="IDURONATE 2-SULFATASE"/>
    <property type="match status" value="1"/>
</dbReference>
<dbReference type="Pfam" id="PF00884">
    <property type="entry name" value="Sulfatase"/>
    <property type="match status" value="1"/>
</dbReference>
<dbReference type="GO" id="GO:0046872">
    <property type="term" value="F:metal ion binding"/>
    <property type="evidence" value="ECO:0007669"/>
    <property type="project" value="UniProtKB-KW"/>
</dbReference>
<gene>
    <name evidence="4" type="ORF">CRHIZ90672A_00013833</name>
</gene>
<evidence type="ECO:0000256" key="1">
    <source>
        <dbReference type="ARBA" id="ARBA00022723"/>
    </source>
</evidence>
<dbReference type="OrthoDB" id="103349at2759"/>
<dbReference type="Proteomes" id="UP000696573">
    <property type="component" value="Unassembled WGS sequence"/>
</dbReference>
<accession>A0A9N9YGJ0</accession>
<dbReference type="PANTHER" id="PTHR45953:SF1">
    <property type="entry name" value="IDURONATE 2-SULFATASE"/>
    <property type="match status" value="1"/>
</dbReference>
<dbReference type="GO" id="GO:0005737">
    <property type="term" value="C:cytoplasm"/>
    <property type="evidence" value="ECO:0007669"/>
    <property type="project" value="TreeGrafter"/>
</dbReference>
<dbReference type="InterPro" id="IPR000917">
    <property type="entry name" value="Sulfatase_N"/>
</dbReference>
<comment type="caution">
    <text evidence="4">The sequence shown here is derived from an EMBL/GenBank/DDBJ whole genome shotgun (WGS) entry which is preliminary data.</text>
</comment>
<organism evidence="4 5">
    <name type="scientific">Clonostachys rhizophaga</name>
    <dbReference type="NCBI Taxonomy" id="160324"/>
    <lineage>
        <taxon>Eukaryota</taxon>
        <taxon>Fungi</taxon>
        <taxon>Dikarya</taxon>
        <taxon>Ascomycota</taxon>
        <taxon>Pezizomycotina</taxon>
        <taxon>Sordariomycetes</taxon>
        <taxon>Hypocreomycetidae</taxon>
        <taxon>Hypocreales</taxon>
        <taxon>Bionectriaceae</taxon>
        <taxon>Clonostachys</taxon>
    </lineage>
</organism>
<feature type="domain" description="Sulfatase N-terminal" evidence="3">
    <location>
        <begin position="15"/>
        <end position="142"/>
    </location>
</feature>